<dbReference type="Gene3D" id="2.60.120.200">
    <property type="match status" value="1"/>
</dbReference>
<evidence type="ECO:0000313" key="2">
    <source>
        <dbReference type="Proteomes" id="UP000274429"/>
    </source>
</evidence>
<dbReference type="Proteomes" id="UP000274429">
    <property type="component" value="Unassembled WGS sequence"/>
</dbReference>
<organism evidence="1 2">
    <name type="scientific">Hydatigena taeniaeformis</name>
    <name type="common">Feline tapeworm</name>
    <name type="synonym">Taenia taeniaeformis</name>
    <dbReference type="NCBI Taxonomy" id="6205"/>
    <lineage>
        <taxon>Eukaryota</taxon>
        <taxon>Metazoa</taxon>
        <taxon>Spiralia</taxon>
        <taxon>Lophotrochozoa</taxon>
        <taxon>Platyhelminthes</taxon>
        <taxon>Cestoda</taxon>
        <taxon>Eucestoda</taxon>
        <taxon>Cyclophyllidea</taxon>
        <taxon>Taeniidae</taxon>
        <taxon>Hydatigera</taxon>
    </lineage>
</organism>
<dbReference type="EMBL" id="UYWX01004214">
    <property type="protein sequence ID" value="VDM24736.1"/>
    <property type="molecule type" value="Genomic_DNA"/>
</dbReference>
<proteinExistence type="predicted"/>
<reference evidence="1 2" key="1">
    <citation type="submission" date="2018-11" db="EMBL/GenBank/DDBJ databases">
        <authorList>
            <consortium name="Pathogen Informatics"/>
        </authorList>
    </citation>
    <scope>NUCLEOTIDE SEQUENCE [LARGE SCALE GENOMIC DNA]</scope>
</reference>
<dbReference type="AlphaFoldDB" id="A0A3P7EXI9"/>
<evidence type="ECO:0000313" key="1">
    <source>
        <dbReference type="EMBL" id="VDM24736.1"/>
    </source>
</evidence>
<name>A0A3P7EXI9_HYDTA</name>
<sequence length="105" mass="11385">MVGSSVRKHASACENVGAAFSYMASDKLSKPAKTFFPDGLPDAFSIMGLVKLDTSGRSQTLLDVRDASKREVMSLTLDSQLVFKLSETPEFVNIIRLNHTMTGDG</sequence>
<keyword evidence="2" id="KW-1185">Reference proteome</keyword>
<gene>
    <name evidence="1" type="ORF">TTAC_LOCUS4355</name>
</gene>
<accession>A0A3P7EXI9</accession>
<protein>
    <submittedName>
        <fullName evidence="1">Uncharacterized protein</fullName>
    </submittedName>
</protein>